<name>A0A2W4RC13_9GAMM</name>
<proteinExistence type="predicted"/>
<comment type="caution">
    <text evidence="1">The sequence shown here is derived from an EMBL/GenBank/DDBJ whole genome shotgun (WGS) entry which is preliminary data.</text>
</comment>
<accession>A0A2W4RC13</accession>
<evidence type="ECO:0000313" key="2">
    <source>
        <dbReference type="Proteomes" id="UP000249396"/>
    </source>
</evidence>
<sequence>MNAVIFETVVTDEHQLNCNLPASLPTGCRLRVVIEPIMDEAPAEHEPTRTLTGDAVVDRYQPRTELGHKLIELRRAYVESGGKLMTWDEINAEVREHRGGVADD</sequence>
<evidence type="ECO:0000313" key="1">
    <source>
        <dbReference type="EMBL" id="PZN80386.1"/>
    </source>
</evidence>
<gene>
    <name evidence="1" type="ORF">DM484_09905</name>
</gene>
<dbReference type="AlphaFoldDB" id="A0A2W4RC13"/>
<protein>
    <submittedName>
        <fullName evidence="1">Uncharacterized protein</fullName>
    </submittedName>
</protein>
<dbReference type="Proteomes" id="UP000249396">
    <property type="component" value="Unassembled WGS sequence"/>
</dbReference>
<reference evidence="1 2" key="1">
    <citation type="journal article" date="2018" name="Aquat. Microb. Ecol.">
        <title>Gammaproteobacterial methanotrophs dominate.</title>
        <authorList>
            <person name="Rissanen A.J."/>
            <person name="Saarenheimo J."/>
            <person name="Tiirola M."/>
            <person name="Peura S."/>
            <person name="Aalto S.L."/>
            <person name="Karvinen A."/>
            <person name="Nykanen H."/>
        </authorList>
    </citation>
    <scope>NUCLEOTIDE SEQUENCE [LARGE SCALE GENOMIC DNA]</scope>
    <source>
        <strain evidence="1">AMbin10</strain>
    </source>
</reference>
<dbReference type="EMBL" id="QJPH01000284">
    <property type="protein sequence ID" value="PZN80386.1"/>
    <property type="molecule type" value="Genomic_DNA"/>
</dbReference>
<organism evidence="1 2">
    <name type="scientific">Candidatus Methylumidiphilus alinenensis</name>
    <dbReference type="NCBI Taxonomy" id="2202197"/>
    <lineage>
        <taxon>Bacteria</taxon>
        <taxon>Pseudomonadati</taxon>
        <taxon>Pseudomonadota</taxon>
        <taxon>Gammaproteobacteria</taxon>
        <taxon>Methylococcales</taxon>
        <taxon>Candidatus Methylumidiphilus</taxon>
    </lineage>
</organism>